<feature type="compositionally biased region" description="Pro residues" evidence="1">
    <location>
        <begin position="195"/>
        <end position="207"/>
    </location>
</feature>
<keyword evidence="3" id="KW-1185">Reference proteome</keyword>
<reference evidence="2 3" key="1">
    <citation type="submission" date="2021-06" db="EMBL/GenBank/DDBJ databases">
        <title>Chromosome-level genome assembly of the red-tail catfish (Hemibagrus wyckioides).</title>
        <authorList>
            <person name="Shao F."/>
        </authorList>
    </citation>
    <scope>NUCLEOTIDE SEQUENCE [LARGE SCALE GENOMIC DNA]</scope>
    <source>
        <strain evidence="2">EC202008001</strain>
        <tissue evidence="2">Blood</tissue>
    </source>
</reference>
<protein>
    <submittedName>
        <fullName evidence="2">Uncharacterized protein</fullName>
    </submittedName>
</protein>
<proteinExistence type="predicted"/>
<feature type="region of interest" description="Disordered" evidence="1">
    <location>
        <begin position="191"/>
        <end position="225"/>
    </location>
</feature>
<name>A0A9D3NHH6_9TELE</name>
<feature type="compositionally biased region" description="Basic residues" evidence="1">
    <location>
        <begin position="210"/>
        <end position="219"/>
    </location>
</feature>
<feature type="compositionally biased region" description="Basic residues" evidence="1">
    <location>
        <begin position="100"/>
        <end position="109"/>
    </location>
</feature>
<accession>A0A9D3NHH6</accession>
<dbReference type="AlphaFoldDB" id="A0A9D3NHH6"/>
<dbReference type="EMBL" id="JAHKSW010000018">
    <property type="protein sequence ID" value="KAG7320897.1"/>
    <property type="molecule type" value="Genomic_DNA"/>
</dbReference>
<feature type="compositionally biased region" description="Pro residues" evidence="1">
    <location>
        <begin position="85"/>
        <end position="97"/>
    </location>
</feature>
<evidence type="ECO:0000313" key="3">
    <source>
        <dbReference type="Proteomes" id="UP000824219"/>
    </source>
</evidence>
<dbReference type="Proteomes" id="UP000824219">
    <property type="component" value="Linkage Group LG18"/>
</dbReference>
<organism evidence="2 3">
    <name type="scientific">Hemibagrus wyckioides</name>
    <dbReference type="NCBI Taxonomy" id="337641"/>
    <lineage>
        <taxon>Eukaryota</taxon>
        <taxon>Metazoa</taxon>
        <taxon>Chordata</taxon>
        <taxon>Craniata</taxon>
        <taxon>Vertebrata</taxon>
        <taxon>Euteleostomi</taxon>
        <taxon>Actinopterygii</taxon>
        <taxon>Neopterygii</taxon>
        <taxon>Teleostei</taxon>
        <taxon>Ostariophysi</taxon>
        <taxon>Siluriformes</taxon>
        <taxon>Bagridae</taxon>
        <taxon>Hemibagrus</taxon>
    </lineage>
</organism>
<gene>
    <name evidence="2" type="ORF">KOW79_015312</name>
</gene>
<evidence type="ECO:0000256" key="1">
    <source>
        <dbReference type="SAM" id="MobiDB-lite"/>
    </source>
</evidence>
<comment type="caution">
    <text evidence="2">The sequence shown here is derived from an EMBL/GenBank/DDBJ whole genome shotgun (WGS) entry which is preliminary data.</text>
</comment>
<sequence>MNTKEAHQKVGVTHNAPLLGLPVQYKAGSNGKENMQKKSEFKRIPYAAPNTPISTEASSSEISFSGICGSQWVTEYMESFGFPQLPRPAPPKKPAPPKASFRKLQRPPHPRTEYQTVFGPKKNQSSRGSLMLPPIHQSPQRHPLQKSPSVASGRVPKPAPRKTEQFILPHGPDVEASCGSQWVTEYMESFGFPQLPRPAPPKKPAPPKASFRKLQRPPHPRTEYQTVFGPKFRTADFDVLLYRQLHGTA</sequence>
<evidence type="ECO:0000313" key="2">
    <source>
        <dbReference type="EMBL" id="KAG7320897.1"/>
    </source>
</evidence>
<dbReference type="OrthoDB" id="8980908at2759"/>
<feature type="region of interest" description="Disordered" evidence="1">
    <location>
        <begin position="81"/>
        <end position="172"/>
    </location>
</feature>